<dbReference type="NCBIfam" id="TIGR00229">
    <property type="entry name" value="sensory_box"/>
    <property type="match status" value="3"/>
</dbReference>
<dbReference type="InterPro" id="IPR000014">
    <property type="entry name" value="PAS"/>
</dbReference>
<dbReference type="Pfam" id="PF00989">
    <property type="entry name" value="PAS"/>
    <property type="match status" value="2"/>
</dbReference>
<evidence type="ECO:0000256" key="1">
    <source>
        <dbReference type="ARBA" id="ARBA00022553"/>
    </source>
</evidence>
<protein>
    <submittedName>
        <fullName evidence="10">PAS domain S-box protein</fullName>
    </submittedName>
</protein>
<dbReference type="SUPFAM" id="SSF55874">
    <property type="entry name" value="ATPase domain of HSP90 chaperone/DNA topoisomerase II/histidine kinase"/>
    <property type="match status" value="1"/>
</dbReference>
<feature type="domain" description="PAS" evidence="8">
    <location>
        <begin position="404"/>
        <end position="473"/>
    </location>
</feature>
<comment type="caution">
    <text evidence="10">The sequence shown here is derived from an EMBL/GenBank/DDBJ whole genome shotgun (WGS) entry which is preliminary data.</text>
</comment>
<dbReference type="RefSeq" id="WP_327599572.1">
    <property type="nucleotide sequence ID" value="NZ_JAYXHS010000002.1"/>
</dbReference>
<feature type="domain" description="Histidine kinase" evidence="7">
    <location>
        <begin position="542"/>
        <end position="738"/>
    </location>
</feature>
<keyword evidence="2" id="KW-0808">Transferase</keyword>
<keyword evidence="4" id="KW-0418">Kinase</keyword>
<name>A0ABU6K3Y0_9RHOO</name>
<dbReference type="Pfam" id="PF02518">
    <property type="entry name" value="HATPase_c"/>
    <property type="match status" value="1"/>
</dbReference>
<dbReference type="Gene3D" id="3.30.565.10">
    <property type="entry name" value="Histidine kinase-like ATPase, C-terminal domain"/>
    <property type="match status" value="1"/>
</dbReference>
<dbReference type="PROSITE" id="PS50112">
    <property type="entry name" value="PAS"/>
    <property type="match status" value="3"/>
</dbReference>
<dbReference type="PROSITE" id="PS50113">
    <property type="entry name" value="PAC"/>
    <property type="match status" value="2"/>
</dbReference>
<evidence type="ECO:0000313" key="11">
    <source>
        <dbReference type="Proteomes" id="UP001331561"/>
    </source>
</evidence>
<evidence type="ECO:0000256" key="3">
    <source>
        <dbReference type="ARBA" id="ARBA00022741"/>
    </source>
</evidence>
<keyword evidence="5" id="KW-0067">ATP-binding</keyword>
<keyword evidence="6" id="KW-0902">Two-component regulatory system</keyword>
<dbReference type="Proteomes" id="UP001331561">
    <property type="component" value="Unassembled WGS sequence"/>
</dbReference>
<organism evidence="10 11">
    <name type="scientific">Uliginosibacterium silvisoli</name>
    <dbReference type="NCBI Taxonomy" id="3114758"/>
    <lineage>
        <taxon>Bacteria</taxon>
        <taxon>Pseudomonadati</taxon>
        <taxon>Pseudomonadota</taxon>
        <taxon>Betaproteobacteria</taxon>
        <taxon>Rhodocyclales</taxon>
        <taxon>Zoogloeaceae</taxon>
        <taxon>Uliginosibacterium</taxon>
    </lineage>
</organism>
<dbReference type="InterPro" id="IPR013656">
    <property type="entry name" value="PAS_4"/>
</dbReference>
<evidence type="ECO:0000256" key="6">
    <source>
        <dbReference type="ARBA" id="ARBA00023012"/>
    </source>
</evidence>
<evidence type="ECO:0000256" key="4">
    <source>
        <dbReference type="ARBA" id="ARBA00022777"/>
    </source>
</evidence>
<dbReference type="InterPro" id="IPR000700">
    <property type="entry name" value="PAS-assoc_C"/>
</dbReference>
<evidence type="ECO:0000256" key="2">
    <source>
        <dbReference type="ARBA" id="ARBA00022679"/>
    </source>
</evidence>
<dbReference type="PANTHER" id="PTHR43065:SF23">
    <property type="entry name" value="SENSOR HISTIDINE KINASE PDTAS"/>
    <property type="match status" value="1"/>
</dbReference>
<sequence>MAVSAAQAIQEPTAATSVSSAYLLHLLAALPHPVAIFDTGLHCVHLNEAFARLSPPGSDIRVGHAVDQLLLRMSAQLAALVRQCLNNGTAITDQAIDIPHADERARHWRLAIAPCKATTPEGEVAAVIVQLHPLQIDHETHKALRAAEAQARRVLDNLFTFVGLLTPDGTVIDANRAPLEAGGLTLEEVRGRKLWDTYWFSHDPQLQARLQASTDAAAQGKPARYDITVRMKDDTRMPIEFMLAPLRNDDGVITHLVPSAIDISSRTHSAEALRQSEERFRCVVEAAPDGLAMVDRNGRLALVNSGMERMFGYPREELLGQPIEMLIPERYRKGHPGLRGAYMNAPTTRDMAGRRELYALRKDGSEFPVEIGLNALSTVGGEHVLAAIVDVTKRKADEEALRRSEERFRCVVEAAPDGLAMVDRDGHLALVNSGMERLFGYPREELLGQPIEMLMPERYRNAHHGLRSAYMTAPTTRDMAGRRELYARRRDGSEFPVEIGLNALNTVGGEHVLAAIVDMTRRKADQAIIQTALDEKTVLLNEVHHRVKNNLQVVCSLLSLQARTASEDARGMLEDSQRRVKAMALIHQLLYERSDFSTVDLSLYLRRLVSLMHEVLGEARARVRLQVDTSAADIHMDLQRSVPCGLLVNELLTNAIKHGFPDGRSGEILLTTELLGPDQARIVISDNGVGIPPDITPGDVSKSLGFQLIPLFVDQLGGELRLIRDQGSRFELYFKPGLGRD</sequence>
<keyword evidence="11" id="KW-1185">Reference proteome</keyword>
<dbReference type="PROSITE" id="PS50109">
    <property type="entry name" value="HIS_KIN"/>
    <property type="match status" value="1"/>
</dbReference>
<dbReference type="InterPro" id="IPR013767">
    <property type="entry name" value="PAS_fold"/>
</dbReference>
<proteinExistence type="predicted"/>
<dbReference type="Gene3D" id="3.30.450.20">
    <property type="entry name" value="PAS domain"/>
    <property type="match status" value="4"/>
</dbReference>
<feature type="domain" description="PAC" evidence="9">
    <location>
        <begin position="223"/>
        <end position="275"/>
    </location>
</feature>
<dbReference type="InterPro" id="IPR035965">
    <property type="entry name" value="PAS-like_dom_sf"/>
</dbReference>
<dbReference type="SMART" id="SM00086">
    <property type="entry name" value="PAC"/>
    <property type="match status" value="3"/>
</dbReference>
<dbReference type="SMART" id="SM00387">
    <property type="entry name" value="HATPase_c"/>
    <property type="match status" value="1"/>
</dbReference>
<dbReference type="InterPro" id="IPR036890">
    <property type="entry name" value="HATPase_C_sf"/>
</dbReference>
<dbReference type="CDD" id="cd00130">
    <property type="entry name" value="PAS"/>
    <property type="match status" value="3"/>
</dbReference>
<dbReference type="SUPFAM" id="SSF55785">
    <property type="entry name" value="PYP-like sensor domain (PAS domain)"/>
    <property type="match status" value="4"/>
</dbReference>
<dbReference type="Pfam" id="PF08448">
    <property type="entry name" value="PAS_4"/>
    <property type="match status" value="2"/>
</dbReference>
<dbReference type="InterPro" id="IPR001610">
    <property type="entry name" value="PAC"/>
</dbReference>
<gene>
    <name evidence="10" type="ORF">VVD49_12830</name>
</gene>
<evidence type="ECO:0000259" key="9">
    <source>
        <dbReference type="PROSITE" id="PS50113"/>
    </source>
</evidence>
<dbReference type="InterPro" id="IPR003594">
    <property type="entry name" value="HATPase_dom"/>
</dbReference>
<dbReference type="InterPro" id="IPR005467">
    <property type="entry name" value="His_kinase_dom"/>
</dbReference>
<evidence type="ECO:0000259" key="7">
    <source>
        <dbReference type="PROSITE" id="PS50109"/>
    </source>
</evidence>
<keyword evidence="1" id="KW-0597">Phosphoprotein</keyword>
<dbReference type="PANTHER" id="PTHR43065">
    <property type="entry name" value="SENSOR HISTIDINE KINASE"/>
    <property type="match status" value="1"/>
</dbReference>
<keyword evidence="3" id="KW-0547">Nucleotide-binding</keyword>
<dbReference type="SMART" id="SM00091">
    <property type="entry name" value="PAS"/>
    <property type="match status" value="4"/>
</dbReference>
<dbReference type="Pfam" id="PF07568">
    <property type="entry name" value="HisKA_2"/>
    <property type="match status" value="1"/>
</dbReference>
<feature type="domain" description="PAS" evidence="8">
    <location>
        <begin position="147"/>
        <end position="221"/>
    </location>
</feature>
<feature type="domain" description="PAC" evidence="9">
    <location>
        <begin position="353"/>
        <end position="403"/>
    </location>
</feature>
<evidence type="ECO:0000256" key="5">
    <source>
        <dbReference type="ARBA" id="ARBA00022840"/>
    </source>
</evidence>
<feature type="domain" description="PAS" evidence="8">
    <location>
        <begin position="276"/>
        <end position="329"/>
    </location>
</feature>
<evidence type="ECO:0000259" key="8">
    <source>
        <dbReference type="PROSITE" id="PS50112"/>
    </source>
</evidence>
<dbReference type="EMBL" id="JAYXHS010000002">
    <property type="protein sequence ID" value="MEC5386613.1"/>
    <property type="molecule type" value="Genomic_DNA"/>
</dbReference>
<reference evidence="10 11" key="1">
    <citation type="submission" date="2024-01" db="EMBL/GenBank/DDBJ databases">
        <title>Uliginosibacterium soil sp. nov.</title>
        <authorList>
            <person name="Lv Y."/>
        </authorList>
    </citation>
    <scope>NUCLEOTIDE SEQUENCE [LARGE SCALE GENOMIC DNA]</scope>
    <source>
        <strain evidence="10 11">H3</strain>
    </source>
</reference>
<evidence type="ECO:0000313" key="10">
    <source>
        <dbReference type="EMBL" id="MEC5386613.1"/>
    </source>
</evidence>
<accession>A0ABU6K3Y0</accession>
<dbReference type="InterPro" id="IPR011495">
    <property type="entry name" value="Sig_transdc_His_kin_sub2_dim/P"/>
</dbReference>